<dbReference type="InterPro" id="IPR058163">
    <property type="entry name" value="LysR-type_TF_proteobact-type"/>
</dbReference>
<keyword evidence="4" id="KW-0804">Transcription</keyword>
<dbReference type="EMBL" id="JBHUHT010000007">
    <property type="protein sequence ID" value="MFD2094959.1"/>
    <property type="molecule type" value="Genomic_DNA"/>
</dbReference>
<dbReference type="InterPro" id="IPR005119">
    <property type="entry name" value="LysR_subst-bd"/>
</dbReference>
<organism evidence="6 7">
    <name type="scientific">Corallincola platygyrae</name>
    <dbReference type="NCBI Taxonomy" id="1193278"/>
    <lineage>
        <taxon>Bacteria</taxon>
        <taxon>Pseudomonadati</taxon>
        <taxon>Pseudomonadota</taxon>
        <taxon>Gammaproteobacteria</taxon>
        <taxon>Alteromonadales</taxon>
        <taxon>Psychromonadaceae</taxon>
        <taxon>Corallincola</taxon>
    </lineage>
</organism>
<dbReference type="Gene3D" id="3.40.190.290">
    <property type="match status" value="1"/>
</dbReference>
<evidence type="ECO:0000256" key="2">
    <source>
        <dbReference type="ARBA" id="ARBA00023015"/>
    </source>
</evidence>
<evidence type="ECO:0000256" key="4">
    <source>
        <dbReference type="ARBA" id="ARBA00023163"/>
    </source>
</evidence>
<dbReference type="PROSITE" id="PS50931">
    <property type="entry name" value="HTH_LYSR"/>
    <property type="match status" value="1"/>
</dbReference>
<keyword evidence="7" id="KW-1185">Reference proteome</keyword>
<dbReference type="Pfam" id="PF00126">
    <property type="entry name" value="HTH_1"/>
    <property type="match status" value="1"/>
</dbReference>
<protein>
    <submittedName>
        <fullName evidence="6">LysR substrate-binding domain-containing protein</fullName>
    </submittedName>
</protein>
<dbReference type="InterPro" id="IPR036390">
    <property type="entry name" value="WH_DNA-bd_sf"/>
</dbReference>
<evidence type="ECO:0000259" key="5">
    <source>
        <dbReference type="PROSITE" id="PS50931"/>
    </source>
</evidence>
<dbReference type="Pfam" id="PF03466">
    <property type="entry name" value="LysR_substrate"/>
    <property type="match status" value="1"/>
</dbReference>
<dbReference type="PANTHER" id="PTHR30537:SF5">
    <property type="entry name" value="HTH-TYPE TRANSCRIPTIONAL ACTIVATOR TTDR-RELATED"/>
    <property type="match status" value="1"/>
</dbReference>
<dbReference type="PANTHER" id="PTHR30537">
    <property type="entry name" value="HTH-TYPE TRANSCRIPTIONAL REGULATOR"/>
    <property type="match status" value="1"/>
</dbReference>
<dbReference type="Gene3D" id="1.10.10.10">
    <property type="entry name" value="Winged helix-like DNA-binding domain superfamily/Winged helix DNA-binding domain"/>
    <property type="match status" value="1"/>
</dbReference>
<keyword evidence="3" id="KW-0238">DNA-binding</keyword>
<dbReference type="InterPro" id="IPR036388">
    <property type="entry name" value="WH-like_DNA-bd_sf"/>
</dbReference>
<accession>A0ABW4XIU0</accession>
<evidence type="ECO:0000313" key="6">
    <source>
        <dbReference type="EMBL" id="MFD2094959.1"/>
    </source>
</evidence>
<sequence length="296" mass="33122">MDTLDGMRTVIAVVEAGSFTAAADRLGISKALVSKYIGEMESRLSVRLFNRSTRKISLTDAGRRYYEKATPLLEEFAELQDDLLGEQTEPQGTIRISTPVAFGESFLSPQLPEFLARFPKIKLDLLVTNNRVNMLEEGIDLVIRIGRVDDSNLIARQIADMPLLLCASPAYLAQQGTPKKPEDLAAHTCIIDSNYKIGNHWPLLDPQGNSEKVEVVSRVRVNSPRAVSEIAKADGGIGLSPRYIVEQSLKDGSLVQLLPDYQSLCFGLYAIYPHRRYLSRKVRCFIEYLEEKFGER</sequence>
<evidence type="ECO:0000256" key="3">
    <source>
        <dbReference type="ARBA" id="ARBA00023125"/>
    </source>
</evidence>
<evidence type="ECO:0000313" key="7">
    <source>
        <dbReference type="Proteomes" id="UP001597380"/>
    </source>
</evidence>
<proteinExistence type="inferred from homology"/>
<name>A0ABW4XIU0_9GAMM</name>
<gene>
    <name evidence="6" type="ORF">ACFSJ3_03120</name>
</gene>
<evidence type="ECO:0000256" key="1">
    <source>
        <dbReference type="ARBA" id="ARBA00009437"/>
    </source>
</evidence>
<comment type="caution">
    <text evidence="6">The sequence shown here is derived from an EMBL/GenBank/DDBJ whole genome shotgun (WGS) entry which is preliminary data.</text>
</comment>
<dbReference type="RefSeq" id="WP_345338036.1">
    <property type="nucleotide sequence ID" value="NZ_BAABLI010000004.1"/>
</dbReference>
<dbReference type="CDD" id="cd08422">
    <property type="entry name" value="PBP2_CrgA_like"/>
    <property type="match status" value="1"/>
</dbReference>
<dbReference type="SUPFAM" id="SSF46785">
    <property type="entry name" value="Winged helix' DNA-binding domain"/>
    <property type="match status" value="1"/>
</dbReference>
<dbReference type="SUPFAM" id="SSF53850">
    <property type="entry name" value="Periplasmic binding protein-like II"/>
    <property type="match status" value="1"/>
</dbReference>
<reference evidence="7" key="1">
    <citation type="journal article" date="2019" name="Int. J. Syst. Evol. Microbiol.">
        <title>The Global Catalogue of Microorganisms (GCM) 10K type strain sequencing project: providing services to taxonomists for standard genome sequencing and annotation.</title>
        <authorList>
            <consortium name="The Broad Institute Genomics Platform"/>
            <consortium name="The Broad Institute Genome Sequencing Center for Infectious Disease"/>
            <person name="Wu L."/>
            <person name="Ma J."/>
        </authorList>
    </citation>
    <scope>NUCLEOTIDE SEQUENCE [LARGE SCALE GENOMIC DNA]</scope>
    <source>
        <strain evidence="7">CGMCC 1.10992</strain>
    </source>
</reference>
<feature type="domain" description="HTH lysR-type" evidence="5">
    <location>
        <begin position="1"/>
        <end position="59"/>
    </location>
</feature>
<dbReference type="InterPro" id="IPR000847">
    <property type="entry name" value="LysR_HTH_N"/>
</dbReference>
<keyword evidence="2" id="KW-0805">Transcription regulation</keyword>
<dbReference type="Proteomes" id="UP001597380">
    <property type="component" value="Unassembled WGS sequence"/>
</dbReference>
<comment type="similarity">
    <text evidence="1">Belongs to the LysR transcriptional regulatory family.</text>
</comment>